<evidence type="ECO:0008006" key="3">
    <source>
        <dbReference type="Google" id="ProtNLM"/>
    </source>
</evidence>
<dbReference type="EMBL" id="QFOT01000082">
    <property type="protein sequence ID" value="PZP55205.1"/>
    <property type="molecule type" value="Genomic_DNA"/>
</dbReference>
<evidence type="ECO:0000313" key="2">
    <source>
        <dbReference type="Proteomes" id="UP000249739"/>
    </source>
</evidence>
<dbReference type="SUPFAM" id="SSF48371">
    <property type="entry name" value="ARM repeat"/>
    <property type="match status" value="1"/>
</dbReference>
<dbReference type="InterPro" id="IPR011989">
    <property type="entry name" value="ARM-like"/>
</dbReference>
<dbReference type="InterPro" id="IPR016024">
    <property type="entry name" value="ARM-type_fold"/>
</dbReference>
<feature type="non-terminal residue" evidence="1">
    <location>
        <position position="1"/>
    </location>
</feature>
<reference evidence="1 2" key="1">
    <citation type="submission" date="2017-08" db="EMBL/GenBank/DDBJ databases">
        <title>Infants hospitalized years apart are colonized by the same room-sourced microbial strains.</title>
        <authorList>
            <person name="Brooks B."/>
            <person name="Olm M.R."/>
            <person name="Firek B.A."/>
            <person name="Baker R."/>
            <person name="Thomas B.C."/>
            <person name="Morowitz M.J."/>
            <person name="Banfield J.F."/>
        </authorList>
    </citation>
    <scope>NUCLEOTIDE SEQUENCE [LARGE SCALE GENOMIC DNA]</scope>
    <source>
        <strain evidence="1">S2_006_000_R2_64</strain>
    </source>
</reference>
<accession>A0A2W5FGR3</accession>
<organism evidence="1 2">
    <name type="scientific">Micavibrio aeruginosavorus</name>
    <dbReference type="NCBI Taxonomy" id="349221"/>
    <lineage>
        <taxon>Bacteria</taxon>
        <taxon>Pseudomonadati</taxon>
        <taxon>Bdellovibrionota</taxon>
        <taxon>Bdellovibrionia</taxon>
        <taxon>Bdellovibrionales</taxon>
        <taxon>Pseudobdellovibrionaceae</taxon>
        <taxon>Micavibrio</taxon>
    </lineage>
</organism>
<name>A0A2W5FGR3_9BACT</name>
<dbReference type="AlphaFoldDB" id="A0A2W5FGR3"/>
<dbReference type="Pfam" id="PF10098">
    <property type="entry name" value="DUF2336"/>
    <property type="match status" value="1"/>
</dbReference>
<gene>
    <name evidence="1" type="ORF">DI586_07635</name>
</gene>
<dbReference type="Gene3D" id="1.25.10.10">
    <property type="entry name" value="Leucine-rich Repeat Variant"/>
    <property type="match status" value="1"/>
</dbReference>
<comment type="caution">
    <text evidence="1">The sequence shown here is derived from an EMBL/GenBank/DDBJ whole genome shotgun (WGS) entry which is preliminary data.</text>
</comment>
<proteinExistence type="predicted"/>
<dbReference type="InterPro" id="IPR019285">
    <property type="entry name" value="DUF2336"/>
</dbReference>
<protein>
    <recommendedName>
        <fullName evidence="3">DUF2336 domain-containing protein</fullName>
    </recommendedName>
</protein>
<sequence>EKKKYEQEKKLAQSLDKAAKLKLAKSPATQAEILYYLAQNDSEIAVRQAVASNDATPYQANKIISRDESSDVRIALAERLIKLLPDISQDTQSQLYSYTVDALEALASDEVAKVRIVLANTLKKELHAPTNIINKLARDIEREVAEPILHHCMAVSDEVLLEILSNHPAAWKVEAIAQRKFVSADVSEAVVEAYHETAGVLLLDNRQADISKPTLFKIVEKSKAFTTWQKPLAVRAFLPQEIARKMAEFVDESVRDLIAKRTDLGMEVSNEIKSKFREDINRLEKEDTDRLSPEDRVRKMIVDKTLNEDALIVAMDARDRTLAIVMLAALVRTSRSSMENIIGMLKPKPIVAVCHRAGLGMRTCLRIQQEIAKIPSKELIYPRGGTDYPMEADEIKWQLDFLGLK</sequence>
<evidence type="ECO:0000313" key="1">
    <source>
        <dbReference type="EMBL" id="PZP55205.1"/>
    </source>
</evidence>
<dbReference type="Proteomes" id="UP000249739">
    <property type="component" value="Unassembled WGS sequence"/>
</dbReference>